<dbReference type="InterPro" id="IPR039793">
    <property type="entry name" value="UROS/Hem4"/>
</dbReference>
<gene>
    <name evidence="11" type="ORF">HER31_15060</name>
</gene>
<keyword evidence="5 9" id="KW-0627">Porphyrin biosynthesis</keyword>
<dbReference type="EC" id="4.2.1.75" evidence="3 9"/>
<reference evidence="11 12" key="1">
    <citation type="submission" date="2020-04" db="EMBL/GenBank/DDBJ databases">
        <title>Ferrimonas sp. S7 isolated from sea water.</title>
        <authorList>
            <person name="Bae S.S."/>
            <person name="Baek K."/>
        </authorList>
    </citation>
    <scope>NUCLEOTIDE SEQUENCE [LARGE SCALE GENOMIC DNA]</scope>
    <source>
        <strain evidence="11 12">S7</strain>
    </source>
</reference>
<evidence type="ECO:0000259" key="10">
    <source>
        <dbReference type="Pfam" id="PF02602"/>
    </source>
</evidence>
<dbReference type="GO" id="GO:0004852">
    <property type="term" value="F:uroporphyrinogen-III synthase activity"/>
    <property type="evidence" value="ECO:0007669"/>
    <property type="project" value="UniProtKB-UniRule"/>
</dbReference>
<evidence type="ECO:0000256" key="3">
    <source>
        <dbReference type="ARBA" id="ARBA00013109"/>
    </source>
</evidence>
<accession>A0A6H1UIG1</accession>
<dbReference type="UniPathway" id="UPA00251">
    <property type="reaction ID" value="UER00320"/>
</dbReference>
<comment type="function">
    <text evidence="6 9">Catalyzes cyclization of the linear tetrapyrrole, hydroxymethylbilane, to the macrocyclic uroporphyrinogen III.</text>
</comment>
<proteinExistence type="inferred from homology"/>
<comment type="catalytic activity">
    <reaction evidence="8 9">
        <text>hydroxymethylbilane = uroporphyrinogen III + H2O</text>
        <dbReference type="Rhea" id="RHEA:18965"/>
        <dbReference type="ChEBI" id="CHEBI:15377"/>
        <dbReference type="ChEBI" id="CHEBI:57308"/>
        <dbReference type="ChEBI" id="CHEBI:57845"/>
        <dbReference type="EC" id="4.2.1.75"/>
    </reaction>
</comment>
<dbReference type="SUPFAM" id="SSF69618">
    <property type="entry name" value="HemD-like"/>
    <property type="match status" value="1"/>
</dbReference>
<evidence type="ECO:0000256" key="1">
    <source>
        <dbReference type="ARBA" id="ARBA00004772"/>
    </source>
</evidence>
<dbReference type="InterPro" id="IPR003754">
    <property type="entry name" value="4pyrrol_synth_uPrphyn_synth"/>
</dbReference>
<evidence type="ECO:0000256" key="6">
    <source>
        <dbReference type="ARBA" id="ARBA00037589"/>
    </source>
</evidence>
<evidence type="ECO:0000256" key="7">
    <source>
        <dbReference type="ARBA" id="ARBA00040167"/>
    </source>
</evidence>
<evidence type="ECO:0000256" key="5">
    <source>
        <dbReference type="ARBA" id="ARBA00023244"/>
    </source>
</evidence>
<evidence type="ECO:0000256" key="9">
    <source>
        <dbReference type="RuleBase" id="RU366031"/>
    </source>
</evidence>
<feature type="domain" description="Tetrapyrrole biosynthesis uroporphyrinogen III synthase" evidence="10">
    <location>
        <begin position="14"/>
        <end position="215"/>
    </location>
</feature>
<dbReference type="PANTHER" id="PTHR38042:SF1">
    <property type="entry name" value="UROPORPHYRINOGEN-III SYNTHASE, CHLOROPLASTIC"/>
    <property type="match status" value="1"/>
</dbReference>
<evidence type="ECO:0000313" key="11">
    <source>
        <dbReference type="EMBL" id="QIZ78103.1"/>
    </source>
</evidence>
<keyword evidence="4 9" id="KW-0456">Lyase</keyword>
<dbReference type="EMBL" id="CP051180">
    <property type="protein sequence ID" value="QIZ78103.1"/>
    <property type="molecule type" value="Genomic_DNA"/>
</dbReference>
<evidence type="ECO:0000256" key="4">
    <source>
        <dbReference type="ARBA" id="ARBA00023239"/>
    </source>
</evidence>
<dbReference type="CDD" id="cd06578">
    <property type="entry name" value="HemD"/>
    <property type="match status" value="1"/>
</dbReference>
<sequence>MHLLLTRPAGRNEALASRLHALGHQTTIAPMVVIDALPSLDETPLQHADAAFFVSKTAVQFADQQLAGRWPDIPCFAVGAATANALKACGARVFHPAPEAETSEGVLALPQWRTIKNANVTIVRGEGGRTLVADSLQQQGHKVYSWVLYRRSYPVLSPLQLQQWQQTGVTAILATSGEILENFFQQVPIAAHPWLCQQRWLVPVERIAQLARQRGCRDISVIGGAGDDAIIGMIGTLDSYGADPKGPATSV</sequence>
<name>A0A6H1UIG1_9GAMM</name>
<evidence type="ECO:0000256" key="8">
    <source>
        <dbReference type="ARBA" id="ARBA00048617"/>
    </source>
</evidence>
<dbReference type="Gene3D" id="3.40.50.10090">
    <property type="match status" value="2"/>
</dbReference>
<dbReference type="InterPro" id="IPR036108">
    <property type="entry name" value="4pyrrol_syn_uPrphyn_synt_sf"/>
</dbReference>
<dbReference type="GO" id="GO:0006782">
    <property type="term" value="P:protoporphyrinogen IX biosynthetic process"/>
    <property type="evidence" value="ECO:0007669"/>
    <property type="project" value="UniProtKB-UniRule"/>
</dbReference>
<evidence type="ECO:0000313" key="12">
    <source>
        <dbReference type="Proteomes" id="UP000501602"/>
    </source>
</evidence>
<protein>
    <recommendedName>
        <fullName evidence="7 9">Uroporphyrinogen-III synthase</fullName>
        <ecNumber evidence="3 9">4.2.1.75</ecNumber>
    </recommendedName>
</protein>
<dbReference type="Proteomes" id="UP000501602">
    <property type="component" value="Chromosome"/>
</dbReference>
<evidence type="ECO:0000256" key="2">
    <source>
        <dbReference type="ARBA" id="ARBA00008133"/>
    </source>
</evidence>
<organism evidence="11 12">
    <name type="scientific">Ferrimonas lipolytica</name>
    <dbReference type="NCBI Taxonomy" id="2724191"/>
    <lineage>
        <taxon>Bacteria</taxon>
        <taxon>Pseudomonadati</taxon>
        <taxon>Pseudomonadota</taxon>
        <taxon>Gammaproteobacteria</taxon>
        <taxon>Alteromonadales</taxon>
        <taxon>Ferrimonadaceae</taxon>
        <taxon>Ferrimonas</taxon>
    </lineage>
</organism>
<comment type="similarity">
    <text evidence="2 9">Belongs to the uroporphyrinogen-III synthase family.</text>
</comment>
<dbReference type="PANTHER" id="PTHR38042">
    <property type="entry name" value="UROPORPHYRINOGEN-III SYNTHASE, CHLOROPLASTIC"/>
    <property type="match status" value="1"/>
</dbReference>
<dbReference type="KEGG" id="fes:HER31_15060"/>
<dbReference type="Pfam" id="PF02602">
    <property type="entry name" value="HEM4"/>
    <property type="match status" value="1"/>
</dbReference>
<dbReference type="RefSeq" id="WP_168661745.1">
    <property type="nucleotide sequence ID" value="NZ_CP051180.1"/>
</dbReference>
<comment type="pathway">
    <text evidence="1 9">Porphyrin-containing compound metabolism; protoporphyrin-IX biosynthesis; coproporphyrinogen-III from 5-aminolevulinate: step 3/4.</text>
</comment>
<dbReference type="GO" id="GO:0006780">
    <property type="term" value="P:uroporphyrinogen III biosynthetic process"/>
    <property type="evidence" value="ECO:0007669"/>
    <property type="project" value="UniProtKB-UniRule"/>
</dbReference>
<keyword evidence="12" id="KW-1185">Reference proteome</keyword>
<dbReference type="AlphaFoldDB" id="A0A6H1UIG1"/>